<dbReference type="AlphaFoldDB" id="A0AAV9M0V3"/>
<feature type="domain" description="Reverse transcriptase" evidence="2">
    <location>
        <begin position="1"/>
        <end position="122"/>
    </location>
</feature>
<evidence type="ECO:0000259" key="2">
    <source>
        <dbReference type="PROSITE" id="PS50878"/>
    </source>
</evidence>
<reference evidence="3 4" key="1">
    <citation type="submission" date="2023-10" db="EMBL/GenBank/DDBJ databases">
        <title>Genome-Wide Identification Analysis in wild type Solanum Pinnatisectum Reveals Some Genes Defensing Phytophthora Infestans.</title>
        <authorList>
            <person name="Sun C."/>
        </authorList>
    </citation>
    <scope>NUCLEOTIDE SEQUENCE [LARGE SCALE GENOMIC DNA]</scope>
    <source>
        <strain evidence="3">LQN</strain>
        <tissue evidence="3">Leaf</tissue>
    </source>
</reference>
<accession>A0AAV9M0V3</accession>
<dbReference type="Proteomes" id="UP001311915">
    <property type="component" value="Unassembled WGS sequence"/>
</dbReference>
<feature type="chain" id="PRO_5043956466" description="Reverse transcriptase domain-containing protein" evidence="1">
    <location>
        <begin position="18"/>
        <end position="249"/>
    </location>
</feature>
<protein>
    <recommendedName>
        <fullName evidence="2">Reverse transcriptase domain-containing protein</fullName>
    </recommendedName>
</protein>
<dbReference type="PANTHER" id="PTHR33116">
    <property type="entry name" value="REVERSE TRANSCRIPTASE ZINC-BINDING DOMAIN-CONTAINING PROTEIN-RELATED-RELATED"/>
    <property type="match status" value="1"/>
</dbReference>
<dbReference type="EMBL" id="JAWPEI010000003">
    <property type="protein sequence ID" value="KAK4731606.1"/>
    <property type="molecule type" value="Genomic_DNA"/>
</dbReference>
<gene>
    <name evidence="3" type="ORF">R3W88_024594</name>
</gene>
<comment type="caution">
    <text evidence="3">The sequence shown here is derived from an EMBL/GenBank/DDBJ whole genome shotgun (WGS) entry which is preliminary data.</text>
</comment>
<sequence length="249" mass="29243">MLSSALFILGVEVLSRALNFLFNDGQYVGCDMPKWSANLNHLAYADDTIIFAGAHEKSLNRIMKILCRYKSQFGQLINKEKSIWYMHQNTSAQLRMLKRKSEYSELIKKVNDKLHTWKGKMLSFGGKATLMNSVLQSIHIHTLSAIVPLKCVINELHKIFPKFFWNNKEIGRSKHWANWQRICLPKAEGDLGFKSLFDVSKAMFAKLWWKFRTDNSLWTNFMWNKYCKKKKYSHFGEMERWLSSVEDDV</sequence>
<dbReference type="PROSITE" id="PS50878">
    <property type="entry name" value="RT_POL"/>
    <property type="match status" value="1"/>
</dbReference>
<keyword evidence="1" id="KW-0732">Signal</keyword>
<organism evidence="3 4">
    <name type="scientific">Solanum pinnatisectum</name>
    <name type="common">tansyleaf nightshade</name>
    <dbReference type="NCBI Taxonomy" id="50273"/>
    <lineage>
        <taxon>Eukaryota</taxon>
        <taxon>Viridiplantae</taxon>
        <taxon>Streptophyta</taxon>
        <taxon>Embryophyta</taxon>
        <taxon>Tracheophyta</taxon>
        <taxon>Spermatophyta</taxon>
        <taxon>Magnoliopsida</taxon>
        <taxon>eudicotyledons</taxon>
        <taxon>Gunneridae</taxon>
        <taxon>Pentapetalae</taxon>
        <taxon>asterids</taxon>
        <taxon>lamiids</taxon>
        <taxon>Solanales</taxon>
        <taxon>Solanaceae</taxon>
        <taxon>Solanoideae</taxon>
        <taxon>Solaneae</taxon>
        <taxon>Solanum</taxon>
    </lineage>
</organism>
<proteinExistence type="predicted"/>
<evidence type="ECO:0000256" key="1">
    <source>
        <dbReference type="SAM" id="SignalP"/>
    </source>
</evidence>
<evidence type="ECO:0000313" key="3">
    <source>
        <dbReference type="EMBL" id="KAK4731606.1"/>
    </source>
</evidence>
<dbReference type="PANTHER" id="PTHR33116:SF67">
    <property type="entry name" value="REVERSE TRANSCRIPTASE"/>
    <property type="match status" value="1"/>
</dbReference>
<keyword evidence="4" id="KW-1185">Reference proteome</keyword>
<feature type="signal peptide" evidence="1">
    <location>
        <begin position="1"/>
        <end position="17"/>
    </location>
</feature>
<dbReference type="InterPro" id="IPR000477">
    <property type="entry name" value="RT_dom"/>
</dbReference>
<evidence type="ECO:0000313" key="4">
    <source>
        <dbReference type="Proteomes" id="UP001311915"/>
    </source>
</evidence>
<name>A0AAV9M0V3_9SOLN</name>